<gene>
    <name evidence="2" type="ORF">BDZ31_000765</name>
</gene>
<dbReference type="EMBL" id="JACHNU010000001">
    <property type="protein sequence ID" value="MBB4661192.1"/>
    <property type="molecule type" value="Genomic_DNA"/>
</dbReference>
<dbReference type="Proteomes" id="UP000585272">
    <property type="component" value="Unassembled WGS sequence"/>
</dbReference>
<evidence type="ECO:0000313" key="2">
    <source>
        <dbReference type="EMBL" id="MBB4661192.1"/>
    </source>
</evidence>
<dbReference type="RefSeq" id="WP_183339162.1">
    <property type="nucleotide sequence ID" value="NZ_JACHNU010000001.1"/>
</dbReference>
<dbReference type="InterPro" id="IPR002145">
    <property type="entry name" value="CopG"/>
</dbReference>
<reference evidence="2 3" key="1">
    <citation type="submission" date="2020-08" db="EMBL/GenBank/DDBJ databases">
        <title>Genomic Encyclopedia of Archaeal and Bacterial Type Strains, Phase II (KMG-II): from individual species to whole genera.</title>
        <authorList>
            <person name="Goeker M."/>
        </authorList>
    </citation>
    <scope>NUCLEOTIDE SEQUENCE [LARGE SCALE GENOMIC DNA]</scope>
    <source>
        <strain evidence="2 3">DSM 23288</strain>
    </source>
</reference>
<dbReference type="InterPro" id="IPR010985">
    <property type="entry name" value="Ribbon_hlx_hlx"/>
</dbReference>
<name>A0A840I9E1_9ACTN</name>
<proteinExistence type="predicted"/>
<dbReference type="Pfam" id="PF01402">
    <property type="entry name" value="RHH_1"/>
    <property type="match status" value="1"/>
</dbReference>
<dbReference type="GO" id="GO:0006355">
    <property type="term" value="P:regulation of DNA-templated transcription"/>
    <property type="evidence" value="ECO:0007669"/>
    <property type="project" value="InterPro"/>
</dbReference>
<dbReference type="SUPFAM" id="SSF47598">
    <property type="entry name" value="Ribbon-helix-helix"/>
    <property type="match status" value="1"/>
</dbReference>
<keyword evidence="3" id="KW-1185">Reference proteome</keyword>
<comment type="caution">
    <text evidence="2">The sequence shown here is derived from an EMBL/GenBank/DDBJ whole genome shotgun (WGS) entry which is preliminary data.</text>
</comment>
<dbReference type="AlphaFoldDB" id="A0A840I9E1"/>
<accession>A0A840I9E1</accession>
<evidence type="ECO:0000259" key="1">
    <source>
        <dbReference type="Pfam" id="PF01402"/>
    </source>
</evidence>
<sequence length="89" mass="9732">MSTLSRRTQILLDEERYARLEQAAQASGRSVAAVIRDAIDAKLARDETAGRRREAVDWLLAQPAPLDPEPEWAVLKAEMLDGFGASPAA</sequence>
<organism evidence="2 3">
    <name type="scientific">Conexibacter arvalis</name>
    <dbReference type="NCBI Taxonomy" id="912552"/>
    <lineage>
        <taxon>Bacteria</taxon>
        <taxon>Bacillati</taxon>
        <taxon>Actinomycetota</taxon>
        <taxon>Thermoleophilia</taxon>
        <taxon>Solirubrobacterales</taxon>
        <taxon>Conexibacteraceae</taxon>
        <taxon>Conexibacter</taxon>
    </lineage>
</organism>
<dbReference type="CDD" id="cd21631">
    <property type="entry name" value="RHH_CopG_NikR-like"/>
    <property type="match status" value="1"/>
</dbReference>
<evidence type="ECO:0000313" key="3">
    <source>
        <dbReference type="Proteomes" id="UP000585272"/>
    </source>
</evidence>
<feature type="domain" description="Ribbon-helix-helix protein CopG" evidence="1">
    <location>
        <begin position="6"/>
        <end position="45"/>
    </location>
</feature>
<protein>
    <submittedName>
        <fullName evidence="2">Putative transcriptional regulator</fullName>
    </submittedName>
</protein>